<dbReference type="PANTHER" id="PTHR36582:SF2">
    <property type="entry name" value="ANTITOXIN PARD"/>
    <property type="match status" value="1"/>
</dbReference>
<dbReference type="CDD" id="cd22231">
    <property type="entry name" value="RHH_NikR_HicB-like"/>
    <property type="match status" value="1"/>
</dbReference>
<dbReference type="PANTHER" id="PTHR36582">
    <property type="entry name" value="ANTITOXIN PARD"/>
    <property type="match status" value="1"/>
</dbReference>
<evidence type="ECO:0000256" key="1">
    <source>
        <dbReference type="ARBA" id="ARBA00008580"/>
    </source>
</evidence>
<dbReference type="NCBIfam" id="TIGR02606">
    <property type="entry name" value="antidote_CC2985"/>
    <property type="match status" value="1"/>
</dbReference>
<dbReference type="GO" id="GO:0006355">
    <property type="term" value="P:regulation of DNA-templated transcription"/>
    <property type="evidence" value="ECO:0007669"/>
    <property type="project" value="InterPro"/>
</dbReference>
<accession>A0A3B0YBB9</accession>
<comment type="similarity">
    <text evidence="1">Belongs to the ParD antitoxin family.</text>
</comment>
<dbReference type="Pfam" id="PF03693">
    <property type="entry name" value="ParD_antitoxin"/>
    <property type="match status" value="1"/>
</dbReference>
<dbReference type="InterPro" id="IPR010985">
    <property type="entry name" value="Ribbon_hlx_hlx"/>
</dbReference>
<dbReference type="SUPFAM" id="SSF47598">
    <property type="entry name" value="Ribbon-helix-helix"/>
    <property type="match status" value="1"/>
</dbReference>
<proteinExistence type="inferred from homology"/>
<name>A0A3B0YBB9_9ZZZZ</name>
<evidence type="ECO:0000313" key="3">
    <source>
        <dbReference type="EMBL" id="VAW72602.1"/>
    </source>
</evidence>
<protein>
    <recommendedName>
        <fullName evidence="4">Antitoxin ParD</fullName>
    </recommendedName>
</protein>
<organism evidence="3">
    <name type="scientific">hydrothermal vent metagenome</name>
    <dbReference type="NCBI Taxonomy" id="652676"/>
    <lineage>
        <taxon>unclassified sequences</taxon>
        <taxon>metagenomes</taxon>
        <taxon>ecological metagenomes</taxon>
    </lineage>
</organism>
<dbReference type="Gene3D" id="6.10.10.120">
    <property type="entry name" value="Antitoxin ParD1-like"/>
    <property type="match status" value="1"/>
</dbReference>
<reference evidence="3" key="1">
    <citation type="submission" date="2018-06" db="EMBL/GenBank/DDBJ databases">
        <authorList>
            <person name="Zhirakovskaya E."/>
        </authorList>
    </citation>
    <scope>NUCLEOTIDE SEQUENCE</scope>
</reference>
<sequence>MPRTTSITLGAHQQKFIDALMQSGRYTSTSEVVRDALRRLEESTGPEWLLEQLIEGEQGEAKAWDDEALMDHVKQEAIRRGNL</sequence>
<evidence type="ECO:0000256" key="2">
    <source>
        <dbReference type="ARBA" id="ARBA00022649"/>
    </source>
</evidence>
<keyword evidence="2" id="KW-1277">Toxin-antitoxin system</keyword>
<gene>
    <name evidence="3" type="ORF">MNBD_GAMMA10-2408</name>
</gene>
<dbReference type="InterPro" id="IPR038296">
    <property type="entry name" value="ParD_sf"/>
</dbReference>
<dbReference type="AlphaFoldDB" id="A0A3B0YBB9"/>
<dbReference type="InterPro" id="IPR022789">
    <property type="entry name" value="ParD"/>
</dbReference>
<dbReference type="EMBL" id="UOFJ01000675">
    <property type="protein sequence ID" value="VAW72602.1"/>
    <property type="molecule type" value="Genomic_DNA"/>
</dbReference>
<evidence type="ECO:0008006" key="4">
    <source>
        <dbReference type="Google" id="ProtNLM"/>
    </source>
</evidence>